<evidence type="ECO:0000313" key="1">
    <source>
        <dbReference type="EMBL" id="KFN91343.1"/>
    </source>
</evidence>
<protein>
    <recommendedName>
        <fullName evidence="3">GTP-binding protein EngB</fullName>
    </recommendedName>
</protein>
<comment type="caution">
    <text evidence="1">The sequence shown here is derived from an EMBL/GenBank/DDBJ whole genome shotgun (WGS) entry which is preliminary data.</text>
</comment>
<evidence type="ECO:0008006" key="3">
    <source>
        <dbReference type="Google" id="ProtNLM"/>
    </source>
</evidence>
<evidence type="ECO:0000313" key="2">
    <source>
        <dbReference type="Proteomes" id="UP000029380"/>
    </source>
</evidence>
<name>A0A091CD25_9ENTE</name>
<accession>A0A091CD25</accession>
<organism evidence="1 2">
    <name type="scientific">Tetragenococcus muriaticus PMC-11-5</name>
    <dbReference type="NCBI Taxonomy" id="1302649"/>
    <lineage>
        <taxon>Bacteria</taxon>
        <taxon>Bacillati</taxon>
        <taxon>Bacillota</taxon>
        <taxon>Bacilli</taxon>
        <taxon>Lactobacillales</taxon>
        <taxon>Enterococcaceae</taxon>
        <taxon>Tetragenococcus</taxon>
    </lineage>
</organism>
<sequence length="39" mass="4601">MIFLKYYEFPVILVATKADKLAKSKKTQTNRTDQGCFRF</sequence>
<dbReference type="AlphaFoldDB" id="A0A091CD25"/>
<dbReference type="Proteomes" id="UP000029380">
    <property type="component" value="Unassembled WGS sequence"/>
</dbReference>
<gene>
    <name evidence="1" type="ORF">TMUPMC115_1441</name>
</gene>
<dbReference type="PATRIC" id="fig|1302649.3.peg.1445"/>
<proteinExistence type="predicted"/>
<dbReference type="EMBL" id="JPVU01000155">
    <property type="protein sequence ID" value="KFN91343.1"/>
    <property type="molecule type" value="Genomic_DNA"/>
</dbReference>
<reference evidence="1 2" key="1">
    <citation type="submission" date="2014-08" db="EMBL/GenBank/DDBJ databases">
        <title>Genome sequence of Tetragenococcus muriaticus.</title>
        <authorList>
            <person name="Chuea-nongthon C."/>
            <person name="Rodtong S."/>
            <person name="Yongsawatdigul J."/>
            <person name="Steele J.L."/>
            <person name="Liu X.-y."/>
            <person name="Speers J."/>
            <person name="Glasner J.D."/>
            <person name="Neeno-Eckwall E.C."/>
        </authorList>
    </citation>
    <scope>NUCLEOTIDE SEQUENCE [LARGE SCALE GENOMIC DNA]</scope>
    <source>
        <strain evidence="1 2">PMC-11-5</strain>
    </source>
</reference>